<proteinExistence type="predicted"/>
<dbReference type="PANTHER" id="PTHR10151">
    <property type="entry name" value="ECTONUCLEOTIDE PYROPHOSPHATASE/PHOSPHODIESTERASE"/>
    <property type="match status" value="1"/>
</dbReference>
<organism evidence="1 2">
    <name type="scientific">Haloarcula terrestris</name>
    <dbReference type="NCBI Taxonomy" id="2950533"/>
    <lineage>
        <taxon>Archaea</taxon>
        <taxon>Methanobacteriati</taxon>
        <taxon>Methanobacteriota</taxon>
        <taxon>Stenosarchaea group</taxon>
        <taxon>Halobacteria</taxon>
        <taxon>Halobacteriales</taxon>
        <taxon>Haloarculaceae</taxon>
        <taxon>Haloarcula</taxon>
    </lineage>
</organism>
<evidence type="ECO:0000313" key="2">
    <source>
        <dbReference type="Proteomes" id="UP001253439"/>
    </source>
</evidence>
<dbReference type="PANTHER" id="PTHR10151:SF120">
    <property type="entry name" value="BIS(5'-ADENOSYL)-TRIPHOSPHATASE"/>
    <property type="match status" value="1"/>
</dbReference>
<evidence type="ECO:0000313" key="1">
    <source>
        <dbReference type="EMBL" id="MDS0221684.1"/>
    </source>
</evidence>
<dbReference type="AlphaFoldDB" id="A0AAE4EY32"/>
<dbReference type="Gene3D" id="3.40.720.10">
    <property type="entry name" value="Alkaline Phosphatase, subunit A"/>
    <property type="match status" value="2"/>
</dbReference>
<dbReference type="Proteomes" id="UP001253439">
    <property type="component" value="Unassembled WGS sequence"/>
</dbReference>
<dbReference type="RefSeq" id="WP_310896319.1">
    <property type="nucleotide sequence ID" value="NZ_JAMQOM010000003.1"/>
</dbReference>
<reference evidence="1 2" key="1">
    <citation type="submission" date="2022-06" db="EMBL/GenBank/DDBJ databases">
        <title>Haloarcula sp. a new haloarchaeum isolate from saline soil.</title>
        <authorList>
            <person name="Strakova D."/>
            <person name="Galisteo C."/>
            <person name="Sanchez-Porro C."/>
            <person name="Ventosa A."/>
        </authorList>
    </citation>
    <scope>NUCLEOTIDE SEQUENCE [LARGE SCALE GENOMIC DNA]</scope>
    <source>
        <strain evidence="1 2">S1AR25-5A</strain>
    </source>
</reference>
<dbReference type="InterPro" id="IPR017850">
    <property type="entry name" value="Alkaline_phosphatase_core_sf"/>
</dbReference>
<comment type="caution">
    <text evidence="1">The sequence shown here is derived from an EMBL/GenBank/DDBJ whole genome shotgun (WGS) entry which is preliminary data.</text>
</comment>
<dbReference type="InterPro" id="IPR002591">
    <property type="entry name" value="Phosphodiest/P_Trfase"/>
</dbReference>
<accession>A0AAE4EY32</accession>
<dbReference type="Pfam" id="PF01663">
    <property type="entry name" value="Phosphodiest"/>
    <property type="match status" value="1"/>
</dbReference>
<dbReference type="EMBL" id="JAMQOM010000003">
    <property type="protein sequence ID" value="MDS0221684.1"/>
    <property type="molecule type" value="Genomic_DNA"/>
</dbReference>
<sequence>MSQRTVYLIGLDGIPPRLLDEAIEKGHTPTLEELGKTGVKGTTKTVIPPLSMAAWSSFATGRDLGGHGIFNFMLKQKGSYNTQFANGSLLHEYSIPYWDYLDANGLKTGVMNLMPGYPPSESAGFHIGDLVTSPPDGNYMYPPDLNSEIEENVNEYLLYPYSSYTPDKSERALEQYIEDLFDMEKNRSSIGKYLIQNKDCDVFNFVFSGSDSIQHCLAHIQDSDHPRHEPELMNAYAEKPLELLEIYDEFLNWLQGYADPEDVIIVLSDHGHSSVYSQLNLNSWLYNEGYLNLESNSLTQLKAFGYNHLFDVFESVLHKLGLFSKVKSTVAQSGSSDPEETGNRNLKDLLTISSMDYDWDETAAFTIASGGQIYLNTSEEHPAGWITKENYDEIRESLKDDLLDLEHPETGEKVIDSVYYGEEIYSDTHAETRPDLAVLPKDNYQIQYPQTMKTQEVFSTPPKPGSHTSETDRTGIFLATGGGAGGSSVEVDITDYAPTLMALLGLPVPDSMTGQVRTDVFDIDPTRKNYDGRVVAKRAVRNTIQGIMDQ</sequence>
<dbReference type="GO" id="GO:0016787">
    <property type="term" value="F:hydrolase activity"/>
    <property type="evidence" value="ECO:0007669"/>
    <property type="project" value="UniProtKB-ARBA"/>
</dbReference>
<name>A0AAE4EY32_9EURY</name>
<keyword evidence="2" id="KW-1185">Reference proteome</keyword>
<gene>
    <name evidence="1" type="ORF">NDI54_10020</name>
</gene>
<protein>
    <submittedName>
        <fullName evidence="1">Alkaline phosphatase family protein</fullName>
    </submittedName>
</protein>
<dbReference type="SUPFAM" id="SSF53649">
    <property type="entry name" value="Alkaline phosphatase-like"/>
    <property type="match status" value="1"/>
</dbReference>